<dbReference type="Pfam" id="PF20256">
    <property type="entry name" value="MoCoBD_2"/>
    <property type="match status" value="2"/>
</dbReference>
<sequence>MAELNMDRRTFLKVSASATGGLMMAFALPGCSTLPEGQDPASLRPNAWIEVTPDSRVILTLDRVEMGQGTMTGLCTLVGEEMNRPPESVDVVFAPVDKVYNQPVYGLQLTGGSTSMATSWQRIREAAAGCAVLLRKAAARVLDVPMDQVILDERGCTVGDRTLALGDLVALARSETLPDTLPLKPASEYRWIGRQNNRRDKVPKVFGQARYGIDVELDNMLHAVVTRPPVLEARPAILNAEEIRRMPGVVDVVEIPRGVAILAERYWQARKAREALKIDWQGGRRDLDTEAVWALYEQKSSEDGSVHRDEGNAARALERSGRVLEAEYRAPFLAHATLEPQNCTAWLRDGRLDVWAPTQGPDVARAVAMRESGLGAEAIQIHTTWIGGGFGRRLSQDYVAEAVAIATHTNRPVKVIWSREEDTRHDLYRPAALHRLQASLDDQGSLDAWRHKIVCPRIIDWFVRDAAGAVVPAWTPQMMVRLAARMAPMINPDSSPIEGAEDVPYAAPNVEVAHVQADAGIPVSYWRSVGHSHNAFAVESFIDELAHAAGEDPVEFRRRHLRNHARHLGVLNAAVAKAGWGKPAPGRYQGVACHKSFDTYVAQVAEVEVDEAAGTFRVVRMVCAVDCGTIVNPDIVVAQMQSGMIFGLTATLFGRIDFRQGGVVQSNFHDYRMLRTHEVPEMEVVLVPTDHPPTGVGEPGVPPVAPAVANALFAATGRRLRELPLELKPA</sequence>
<dbReference type="InterPro" id="IPR006311">
    <property type="entry name" value="TAT_signal"/>
</dbReference>
<dbReference type="EMBL" id="CP154858">
    <property type="protein sequence ID" value="XDT72781.1"/>
    <property type="molecule type" value="Genomic_DNA"/>
</dbReference>
<proteinExistence type="predicted"/>
<gene>
    <name evidence="2" type="ORF">AAIA72_02000</name>
</gene>
<dbReference type="RefSeq" id="WP_369601785.1">
    <property type="nucleotide sequence ID" value="NZ_CP154858.1"/>
</dbReference>
<dbReference type="InterPro" id="IPR037165">
    <property type="entry name" value="AldOxase/xan_DH_Mopterin-bd_sf"/>
</dbReference>
<dbReference type="InterPro" id="IPR046867">
    <property type="entry name" value="AldOxase/xan_DH_MoCoBD2"/>
</dbReference>
<dbReference type="Gene3D" id="3.90.1170.50">
    <property type="entry name" value="Aldehyde oxidase/xanthine dehydrogenase, a/b hammerhead"/>
    <property type="match status" value="1"/>
</dbReference>
<dbReference type="PANTHER" id="PTHR47495:SF2">
    <property type="entry name" value="ALDEHYDE DEHYDROGENASE"/>
    <property type="match status" value="1"/>
</dbReference>
<dbReference type="InterPro" id="IPR036856">
    <property type="entry name" value="Ald_Oxase/Xan_DH_a/b_sf"/>
</dbReference>
<evidence type="ECO:0000313" key="2">
    <source>
        <dbReference type="EMBL" id="XDT72781.1"/>
    </source>
</evidence>
<name>A0AB39UYB7_9GAMM</name>
<dbReference type="SMART" id="SM01008">
    <property type="entry name" value="Ald_Xan_dh_C"/>
    <property type="match status" value="1"/>
</dbReference>
<dbReference type="PROSITE" id="PS51318">
    <property type="entry name" value="TAT"/>
    <property type="match status" value="1"/>
</dbReference>
<dbReference type="InterPro" id="IPR008274">
    <property type="entry name" value="AldOxase/xan_DH_MoCoBD1"/>
</dbReference>
<dbReference type="Pfam" id="PF02738">
    <property type="entry name" value="MoCoBD_1"/>
    <property type="match status" value="1"/>
</dbReference>
<accession>A0AB39UYB7</accession>
<dbReference type="InterPro" id="IPR012368">
    <property type="entry name" value="OxRdtase_Mopterin-bd_su_IorB"/>
</dbReference>
<dbReference type="SUPFAM" id="SSF54665">
    <property type="entry name" value="CO dehydrogenase molybdoprotein N-domain-like"/>
    <property type="match status" value="1"/>
</dbReference>
<reference evidence="2" key="1">
    <citation type="submission" date="2024-05" db="EMBL/GenBank/DDBJ databases">
        <title>Genome sequencing of novel strain.</title>
        <authorList>
            <person name="Ganbat D."/>
            <person name="Ganbat S."/>
            <person name="Lee S.-J."/>
        </authorList>
    </citation>
    <scope>NUCLEOTIDE SEQUENCE</scope>
    <source>
        <strain evidence="2">SMD15-11</strain>
    </source>
</reference>
<feature type="domain" description="Aldehyde oxidase/xanthine dehydrogenase a/b hammerhead" evidence="1">
    <location>
        <begin position="206"/>
        <end position="284"/>
    </location>
</feature>
<dbReference type="PANTHER" id="PTHR47495">
    <property type="entry name" value="ALDEHYDE DEHYDROGENASE"/>
    <property type="match status" value="1"/>
</dbReference>
<organism evidence="2">
    <name type="scientific">Thermohahella caldifontis</name>
    <dbReference type="NCBI Taxonomy" id="3142973"/>
    <lineage>
        <taxon>Bacteria</taxon>
        <taxon>Pseudomonadati</taxon>
        <taxon>Pseudomonadota</taxon>
        <taxon>Gammaproteobacteria</taxon>
        <taxon>Oceanospirillales</taxon>
        <taxon>Hahellaceae</taxon>
        <taxon>Thermohahella</taxon>
    </lineage>
</organism>
<dbReference type="KEGG" id="tcd:AAIA72_02000"/>
<dbReference type="PIRSF" id="PIRSF036389">
    <property type="entry name" value="IOR_B"/>
    <property type="match status" value="1"/>
</dbReference>
<dbReference type="SUPFAM" id="SSF56003">
    <property type="entry name" value="Molybdenum cofactor-binding domain"/>
    <property type="match status" value="2"/>
</dbReference>
<evidence type="ECO:0000259" key="1">
    <source>
        <dbReference type="SMART" id="SM01008"/>
    </source>
</evidence>
<protein>
    <submittedName>
        <fullName evidence="2">Xanthine dehydrogenase family protein molybdopterin-binding subunit</fullName>
    </submittedName>
</protein>
<dbReference type="Gene3D" id="3.30.365.10">
    <property type="entry name" value="Aldehyde oxidase/xanthine dehydrogenase, molybdopterin binding domain"/>
    <property type="match status" value="4"/>
</dbReference>
<dbReference type="GO" id="GO:0016491">
    <property type="term" value="F:oxidoreductase activity"/>
    <property type="evidence" value="ECO:0007669"/>
    <property type="project" value="InterPro"/>
</dbReference>
<dbReference type="InterPro" id="IPR052516">
    <property type="entry name" value="N-heterocyclic_Hydroxylase"/>
</dbReference>
<dbReference type="AlphaFoldDB" id="A0AB39UYB7"/>
<dbReference type="InterPro" id="IPR000674">
    <property type="entry name" value="Ald_Oxase/Xan_DH_a/b"/>
</dbReference>